<dbReference type="GO" id="GO:0000139">
    <property type="term" value="C:Golgi membrane"/>
    <property type="evidence" value="ECO:0000318"/>
    <property type="project" value="GO_Central"/>
</dbReference>
<organism evidence="11 12">
    <name type="scientific">Strongylocentrotus purpuratus</name>
    <name type="common">Purple sea urchin</name>
    <dbReference type="NCBI Taxonomy" id="7668"/>
    <lineage>
        <taxon>Eukaryota</taxon>
        <taxon>Metazoa</taxon>
        <taxon>Echinodermata</taxon>
        <taxon>Eleutherozoa</taxon>
        <taxon>Echinozoa</taxon>
        <taxon>Echinoidea</taxon>
        <taxon>Euechinoidea</taxon>
        <taxon>Echinacea</taxon>
        <taxon>Camarodonta</taxon>
        <taxon>Echinidea</taxon>
        <taxon>Strongylocentrotidae</taxon>
        <taxon>Strongylocentrotus</taxon>
    </lineage>
</organism>
<dbReference type="GO" id="GO:0006493">
    <property type="term" value="P:protein O-linked glycosylation"/>
    <property type="evidence" value="ECO:0000318"/>
    <property type="project" value="GO_Central"/>
</dbReference>
<comment type="similarity">
    <text evidence="2 10">Belongs to the glycosyltransferase 31 family.</text>
</comment>
<evidence type="ECO:0000256" key="4">
    <source>
        <dbReference type="ARBA" id="ARBA00022679"/>
    </source>
</evidence>
<evidence type="ECO:0000256" key="6">
    <source>
        <dbReference type="ARBA" id="ARBA00022968"/>
    </source>
</evidence>
<evidence type="ECO:0000313" key="12">
    <source>
        <dbReference type="Proteomes" id="UP000007110"/>
    </source>
</evidence>
<evidence type="ECO:0000256" key="8">
    <source>
        <dbReference type="ARBA" id="ARBA00023034"/>
    </source>
</evidence>
<proteinExistence type="inferred from homology"/>
<dbReference type="EC" id="2.4.1.-" evidence="10"/>
<dbReference type="OrthoDB" id="5957813at2759"/>
<dbReference type="Pfam" id="PF01762">
    <property type="entry name" value="Galactosyl_T"/>
    <property type="match status" value="1"/>
</dbReference>
<dbReference type="RefSeq" id="XP_003724867.2">
    <property type="nucleotide sequence ID" value="XM_003724819.3"/>
</dbReference>
<dbReference type="Gene3D" id="3.90.550.50">
    <property type="match status" value="1"/>
</dbReference>
<dbReference type="EnsemblMetazoa" id="XM_003724819">
    <property type="protein sequence ID" value="XP_003724867"/>
    <property type="gene ID" value="LOC100892680"/>
</dbReference>
<dbReference type="InParanoid" id="A0A7M7GK60"/>
<name>A0A7M7GK60_STRPU</name>
<dbReference type="FunFam" id="3.90.550.50:FF:000040">
    <property type="entry name" value="Hexosyltransferase"/>
    <property type="match status" value="1"/>
</dbReference>
<keyword evidence="3 10" id="KW-0328">Glycosyltransferase</keyword>
<dbReference type="InterPro" id="IPR002659">
    <property type="entry name" value="Glyco_trans_31"/>
</dbReference>
<accession>A0A7M7GK60</accession>
<reference evidence="11" key="2">
    <citation type="submission" date="2021-01" db="UniProtKB">
        <authorList>
            <consortium name="EnsemblMetazoa"/>
        </authorList>
    </citation>
    <scope>IDENTIFICATION</scope>
</reference>
<dbReference type="GO" id="GO:0016757">
    <property type="term" value="F:glycosyltransferase activity"/>
    <property type="evidence" value="ECO:0000318"/>
    <property type="project" value="GO_Central"/>
</dbReference>
<dbReference type="Proteomes" id="UP000007110">
    <property type="component" value="Unassembled WGS sequence"/>
</dbReference>
<evidence type="ECO:0000256" key="5">
    <source>
        <dbReference type="ARBA" id="ARBA00022692"/>
    </source>
</evidence>
<keyword evidence="6 10" id="KW-0735">Signal-anchor</keyword>
<dbReference type="GO" id="GO:0016758">
    <property type="term" value="F:hexosyltransferase activity"/>
    <property type="evidence" value="ECO:0007669"/>
    <property type="project" value="InterPro"/>
</dbReference>
<dbReference type="AlphaFoldDB" id="A0A7M7GK60"/>
<dbReference type="KEGG" id="spu:100892680"/>
<keyword evidence="5 10" id="KW-0812">Transmembrane</keyword>
<protein>
    <recommendedName>
        <fullName evidence="10">Hexosyltransferase</fullName>
        <ecNumber evidence="10">2.4.1.-</ecNumber>
    </recommendedName>
</protein>
<dbReference type="OMA" id="HAQYAMK"/>
<evidence type="ECO:0000256" key="1">
    <source>
        <dbReference type="ARBA" id="ARBA00004323"/>
    </source>
</evidence>
<sequence>MMIDRWLTSRTQFKFYSLGLMNGVLFVYSLSQLGHVVRMKERIQTKSFIPGVPSNSQTHPIPIFAALMQNVSYYVTPETADGVVIRQERYTRPTTAQLHANRKIDEEKPGYLNEPTDAHDYNYIHNPSNTCFKKDGRKLDVIVLFFSPTAPYHFSRRQAIRATYGNSSQWISSGRKGAMLTVFLLGATSNATLQREIDSEATRYGDIVQEDFVDSYQNLTRKTVMGLKWVTNYCRHAQYAMKIDDDTMMNQRRFRDGVLEKAPLTNYTAGKALVGTNSVRKKESKFYLSEEYYPSPTFPPYMDGPAYLLSTDLIEKVYKTALTTPIFKWEDAFLGMCMQKAGVQIRGIEQFLLFRLRYKTNERREHTVNMYTFISNLSAAEMKWMWNIGHI</sequence>
<evidence type="ECO:0000256" key="2">
    <source>
        <dbReference type="ARBA" id="ARBA00008661"/>
    </source>
</evidence>
<dbReference type="PANTHER" id="PTHR11214">
    <property type="entry name" value="BETA-1,3-N-ACETYLGLUCOSAMINYLTRANSFERASE"/>
    <property type="match status" value="1"/>
</dbReference>
<dbReference type="PANTHER" id="PTHR11214:SF364">
    <property type="entry name" value="HEXOSYLTRANSFERASE"/>
    <property type="match status" value="1"/>
</dbReference>
<keyword evidence="12" id="KW-1185">Reference proteome</keyword>
<comment type="subcellular location">
    <subcellularLocation>
        <location evidence="1 10">Golgi apparatus membrane</location>
        <topology evidence="1 10">Single-pass type II membrane protein</topology>
    </subcellularLocation>
</comment>
<reference evidence="12" key="1">
    <citation type="submission" date="2015-02" db="EMBL/GenBank/DDBJ databases">
        <title>Genome sequencing for Strongylocentrotus purpuratus.</title>
        <authorList>
            <person name="Murali S."/>
            <person name="Liu Y."/>
            <person name="Vee V."/>
            <person name="English A."/>
            <person name="Wang M."/>
            <person name="Skinner E."/>
            <person name="Han Y."/>
            <person name="Muzny D.M."/>
            <person name="Worley K.C."/>
            <person name="Gibbs R.A."/>
        </authorList>
    </citation>
    <scope>NUCLEOTIDE SEQUENCE</scope>
</reference>
<evidence type="ECO:0000256" key="3">
    <source>
        <dbReference type="ARBA" id="ARBA00022676"/>
    </source>
</evidence>
<feature type="transmembrane region" description="Helical" evidence="10">
    <location>
        <begin position="15"/>
        <end position="37"/>
    </location>
</feature>
<dbReference type="GeneID" id="100892680"/>
<evidence type="ECO:0000256" key="9">
    <source>
        <dbReference type="ARBA" id="ARBA00023136"/>
    </source>
</evidence>
<keyword evidence="4" id="KW-0808">Transferase</keyword>
<keyword evidence="8 10" id="KW-0333">Golgi apparatus</keyword>
<evidence type="ECO:0000256" key="10">
    <source>
        <dbReference type="RuleBase" id="RU363063"/>
    </source>
</evidence>
<evidence type="ECO:0000256" key="7">
    <source>
        <dbReference type="ARBA" id="ARBA00022989"/>
    </source>
</evidence>
<keyword evidence="7 10" id="KW-1133">Transmembrane helix</keyword>
<evidence type="ECO:0000313" key="11">
    <source>
        <dbReference type="EnsemblMetazoa" id="XP_003724867"/>
    </source>
</evidence>
<keyword evidence="9 10" id="KW-0472">Membrane</keyword>